<dbReference type="InterPro" id="IPR044440">
    <property type="entry name" value="GABAb_receptor_plant_PBP1"/>
</dbReference>
<comment type="similarity">
    <text evidence="2 13">Belongs to the glutamate-gated ion channel (TC 1.A.10.1) family.</text>
</comment>
<evidence type="ECO:0000256" key="10">
    <source>
        <dbReference type="ARBA" id="ARBA00023180"/>
    </source>
</evidence>
<feature type="transmembrane region" description="Helical" evidence="15">
    <location>
        <begin position="836"/>
        <end position="859"/>
    </location>
</feature>
<evidence type="ECO:0000256" key="9">
    <source>
        <dbReference type="ARBA" id="ARBA00023170"/>
    </source>
</evidence>
<evidence type="ECO:0000256" key="16">
    <source>
        <dbReference type="SAM" id="SignalP"/>
    </source>
</evidence>
<dbReference type="Pfam" id="PF00060">
    <property type="entry name" value="Lig_chan"/>
    <property type="match status" value="1"/>
</dbReference>
<evidence type="ECO:0000313" key="18">
    <source>
        <dbReference type="Proteomes" id="UP000813463"/>
    </source>
</evidence>
<evidence type="ECO:0000256" key="15">
    <source>
        <dbReference type="SAM" id="Phobius"/>
    </source>
</evidence>
<dbReference type="Pfam" id="PF10613">
    <property type="entry name" value="Lig_chan-Glu_bd"/>
    <property type="match status" value="1"/>
</dbReference>
<evidence type="ECO:0000256" key="12">
    <source>
        <dbReference type="ARBA" id="ARBA00023303"/>
    </source>
</evidence>
<feature type="signal peptide" evidence="16">
    <location>
        <begin position="1"/>
        <end position="23"/>
    </location>
</feature>
<dbReference type="GO" id="GO:0009611">
    <property type="term" value="P:response to wounding"/>
    <property type="evidence" value="ECO:0007669"/>
    <property type="project" value="UniProtKB-ARBA"/>
</dbReference>
<feature type="transmembrane region" description="Helical" evidence="15">
    <location>
        <begin position="588"/>
        <end position="614"/>
    </location>
</feature>
<dbReference type="GO" id="GO:0007165">
    <property type="term" value="P:signal transduction"/>
    <property type="evidence" value="ECO:0007669"/>
    <property type="project" value="UniProtKB-ARBA"/>
</dbReference>
<keyword evidence="11 13" id="KW-1071">Ligand-gated ion channel</keyword>
<keyword evidence="18" id="KW-1185">Reference proteome</keyword>
<dbReference type="FunFam" id="3.40.190.10:FF:000175">
    <property type="entry name" value="Glutamate receptor"/>
    <property type="match status" value="1"/>
</dbReference>
<keyword evidence="4 15" id="KW-0812">Transmembrane</keyword>
<evidence type="ECO:0000256" key="7">
    <source>
        <dbReference type="ARBA" id="ARBA00023065"/>
    </source>
</evidence>
<dbReference type="SMART" id="SM00079">
    <property type="entry name" value="PBPe"/>
    <property type="match status" value="1"/>
</dbReference>
<keyword evidence="14" id="KW-1015">Disulfide bond</keyword>
<evidence type="ECO:0000256" key="4">
    <source>
        <dbReference type="ARBA" id="ARBA00022692"/>
    </source>
</evidence>
<keyword evidence="7 13" id="KW-0406">Ion transport</keyword>
<dbReference type="GO" id="GO:0005886">
    <property type="term" value="C:plasma membrane"/>
    <property type="evidence" value="ECO:0000318"/>
    <property type="project" value="GO_Central"/>
</dbReference>
<evidence type="ECO:0000256" key="1">
    <source>
        <dbReference type="ARBA" id="ARBA00004141"/>
    </source>
</evidence>
<keyword evidence="3 13" id="KW-0813">Transport</keyword>
<dbReference type="PRINTS" id="PR01176">
    <property type="entry name" value="GABABRECEPTR"/>
</dbReference>
<dbReference type="InterPro" id="IPR019594">
    <property type="entry name" value="Glu/Gly-bd"/>
</dbReference>
<dbReference type="InterPro" id="IPR001828">
    <property type="entry name" value="ANF_lig-bd_rcpt"/>
</dbReference>
<comment type="subcellular location">
    <subcellularLocation>
        <location evidence="1">Membrane</location>
        <topology evidence="1">Multi-pass membrane protein</topology>
    </subcellularLocation>
</comment>
<evidence type="ECO:0000256" key="6">
    <source>
        <dbReference type="ARBA" id="ARBA00022989"/>
    </source>
</evidence>
<name>A0A9R0IN23_SPIOL</name>
<dbReference type="FunFam" id="1.10.287.70:FF:000037">
    <property type="entry name" value="Glutamate receptor"/>
    <property type="match status" value="1"/>
</dbReference>
<dbReference type="InterPro" id="IPR017103">
    <property type="entry name" value="Iontropic_Glu_rcpt_pln"/>
</dbReference>
<dbReference type="CDD" id="cd19990">
    <property type="entry name" value="PBP1_GABAb_receptor_plant"/>
    <property type="match status" value="1"/>
</dbReference>
<dbReference type="PANTHER" id="PTHR18966">
    <property type="entry name" value="IONOTROPIC GLUTAMATE RECEPTOR"/>
    <property type="match status" value="1"/>
</dbReference>
<dbReference type="GO" id="GO:0038023">
    <property type="term" value="F:signaling receptor activity"/>
    <property type="evidence" value="ECO:0000318"/>
    <property type="project" value="GO_Central"/>
</dbReference>
<evidence type="ECO:0000256" key="13">
    <source>
        <dbReference type="PIRNR" id="PIRNR037090"/>
    </source>
</evidence>
<dbReference type="CDD" id="cd13686">
    <property type="entry name" value="GluR_Plant"/>
    <property type="match status" value="1"/>
</dbReference>
<reference evidence="19" key="2">
    <citation type="submission" date="2025-08" db="UniProtKB">
        <authorList>
            <consortium name="RefSeq"/>
        </authorList>
    </citation>
    <scope>IDENTIFICATION</scope>
    <source>
        <tissue evidence="19">Leaf</tissue>
    </source>
</reference>
<dbReference type="Pfam" id="PF01094">
    <property type="entry name" value="ANF_receptor"/>
    <property type="match status" value="1"/>
</dbReference>
<reference evidence="18" key="1">
    <citation type="journal article" date="2021" name="Nat. Commun.">
        <title>Genomic analyses provide insights into spinach domestication and the genetic basis of agronomic traits.</title>
        <authorList>
            <person name="Cai X."/>
            <person name="Sun X."/>
            <person name="Xu C."/>
            <person name="Sun H."/>
            <person name="Wang X."/>
            <person name="Ge C."/>
            <person name="Zhang Z."/>
            <person name="Wang Q."/>
            <person name="Fei Z."/>
            <person name="Jiao C."/>
            <person name="Wang Q."/>
        </authorList>
    </citation>
    <scope>NUCLEOTIDE SEQUENCE [LARGE SCALE GENOMIC DNA]</scope>
    <source>
        <strain evidence="18">cv. Varoflay</strain>
    </source>
</reference>
<feature type="disulfide bond" evidence="14">
    <location>
        <begin position="765"/>
        <end position="819"/>
    </location>
</feature>
<evidence type="ECO:0000259" key="17">
    <source>
        <dbReference type="SMART" id="SM00079"/>
    </source>
</evidence>
<evidence type="ECO:0000256" key="5">
    <source>
        <dbReference type="ARBA" id="ARBA00022729"/>
    </source>
</evidence>
<evidence type="ECO:0000256" key="2">
    <source>
        <dbReference type="ARBA" id="ARBA00008685"/>
    </source>
</evidence>
<accession>A0A9R0IN23</accession>
<keyword evidence="12 13" id="KW-0407">Ion channel</keyword>
<evidence type="ECO:0000256" key="8">
    <source>
        <dbReference type="ARBA" id="ARBA00023136"/>
    </source>
</evidence>
<dbReference type="Proteomes" id="UP000813463">
    <property type="component" value="Chromosome 3"/>
</dbReference>
<dbReference type="InterPro" id="IPR001320">
    <property type="entry name" value="Iontro_rcpt_C"/>
</dbReference>
<keyword evidence="8 13" id="KW-0472">Membrane</keyword>
<feature type="domain" description="Ionotropic glutamate receptor C-terminal" evidence="17">
    <location>
        <begin position="475"/>
        <end position="816"/>
    </location>
</feature>
<feature type="chain" id="PRO_5040311149" description="Glutamate receptor" evidence="16">
    <location>
        <begin position="24"/>
        <end position="903"/>
    </location>
</feature>
<dbReference type="InterPro" id="IPR028082">
    <property type="entry name" value="Peripla_BP_I"/>
</dbReference>
<dbReference type="Gene3D" id="3.40.190.10">
    <property type="entry name" value="Periplasmic binding protein-like II"/>
    <property type="match status" value="2"/>
</dbReference>
<dbReference type="RefSeq" id="XP_021851495.1">
    <property type="nucleotide sequence ID" value="XM_021995803.2"/>
</dbReference>
<keyword evidence="5 16" id="KW-0732">Signal</keyword>
<dbReference type="GO" id="GO:1901701">
    <property type="term" value="P:cellular response to oxygen-containing compound"/>
    <property type="evidence" value="ECO:0007669"/>
    <property type="project" value="UniProtKB-ARBA"/>
</dbReference>
<dbReference type="Gene3D" id="3.40.50.2300">
    <property type="match status" value="2"/>
</dbReference>
<dbReference type="SUPFAM" id="SSF53850">
    <property type="entry name" value="Periplasmic binding protein-like II"/>
    <property type="match status" value="1"/>
</dbReference>
<dbReference type="OrthoDB" id="5984008at2759"/>
<dbReference type="InterPro" id="IPR015683">
    <property type="entry name" value="Ionotropic_Glu_rcpt"/>
</dbReference>
<dbReference type="GO" id="GO:0015276">
    <property type="term" value="F:ligand-gated monoatomic ion channel activity"/>
    <property type="evidence" value="ECO:0000318"/>
    <property type="project" value="GO_Central"/>
</dbReference>
<dbReference type="KEGG" id="soe:110791040"/>
<comment type="function">
    <text evidence="13">Glutamate-gated receptor that probably acts as non-selective cation channel.</text>
</comment>
<dbReference type="PIRSF" id="PIRSF037090">
    <property type="entry name" value="Iontro_Glu-like_rcpt_pln"/>
    <property type="match status" value="1"/>
</dbReference>
<dbReference type="SUPFAM" id="SSF53822">
    <property type="entry name" value="Periplasmic binding protein-like I"/>
    <property type="match status" value="1"/>
</dbReference>
<feature type="transmembrane region" description="Helical" evidence="15">
    <location>
        <begin position="652"/>
        <end position="672"/>
    </location>
</feature>
<evidence type="ECO:0000256" key="3">
    <source>
        <dbReference type="ARBA" id="ARBA00022448"/>
    </source>
</evidence>
<evidence type="ECO:0000256" key="14">
    <source>
        <dbReference type="PIRSR" id="PIRSR037090-50"/>
    </source>
</evidence>
<sequence length="903" mass="100647">MIMRVLWLFLLLVLKLENGLLLASGVGTNHSTRPRTVTIGAIFSFNSTIGKVAKVAIQAAVDDVNSSSQVLNGTNLSITMQDCQSGFLGIIQTMTFMESDVVAIIGPQSSDIAHVVSQVATGLQVPLLTFAGTDPTLSSVEYPFVVPTTQNDLFQMAAIADIVSHYGWREVTAIYTDDSYGRNGIVSLGDELAKRQCRISYKAPLSPDPSIDDIRSVLFKVISEESRILVIHTYDKFGLEILEVARSLQMLDSSFVWIATRWLTDVIDTDSPLSTDALSDVQGFITLRPHTPNSQPKKNFMARWSNLVRKENMNNALFGLNTFGLYAYDTVWILAYALDAYFSQGGNISFTKYSTLDHAKGSSNLHLDSISSFDGGESLLSKIYQTNMTGLTGLIRFDKDRYLINPAFDIINVVGTGLYTIGYWSNHSGLSVKPPEDVRSKPPVSSERLLSVIWPGKTTEKPRGWVYPNNGKVLRIGVPRRVNYLEFVSYSARTDSFTGYSIDVFTSALNLLPYGIAYKLIPFGDGKSNPKIDDLIEELARGVFDAVVGDIVITTKRTRMVDFTQPFVESGLVVVAPVKTKESDAWAFLWPLTPMLWCVTGLSVIVLGAVIWILEHRFNDEFRGSPQNQIKTVIWFSCSTWFGSQRETTLSVLGRIVLFIWMFVILIVKSSYTASLSSIQTVQNLYSPVKGIETLMESKYPIGYQNGSFSESYLHEELHFPMSRLVALENENEYVEALRKGPKNGGVAAIVDDMTRIETFLAKRCEFTVRGQKFTKNGRGFAFPRGSPLAVDMSTAILKMTENGDLQRIHDKWLRKSACRSQDTKLTVNRLELKSFSGLFLLSGVACIFALILYFGVMVRKFMRFRPPKEEESVSPTAQITQPTCLKTFFTFANAKDDETQSC</sequence>
<organism evidence="18 19">
    <name type="scientific">Spinacia oleracea</name>
    <name type="common">Spinach</name>
    <dbReference type="NCBI Taxonomy" id="3562"/>
    <lineage>
        <taxon>Eukaryota</taxon>
        <taxon>Viridiplantae</taxon>
        <taxon>Streptophyta</taxon>
        <taxon>Embryophyta</taxon>
        <taxon>Tracheophyta</taxon>
        <taxon>Spermatophyta</taxon>
        <taxon>Magnoliopsida</taxon>
        <taxon>eudicotyledons</taxon>
        <taxon>Gunneridae</taxon>
        <taxon>Pentapetalae</taxon>
        <taxon>Caryophyllales</taxon>
        <taxon>Chenopodiaceae</taxon>
        <taxon>Chenopodioideae</taxon>
        <taxon>Anserineae</taxon>
        <taxon>Spinacia</taxon>
    </lineage>
</organism>
<protein>
    <recommendedName>
        <fullName evidence="13">Glutamate receptor</fullName>
    </recommendedName>
</protein>
<dbReference type="AlphaFoldDB" id="A0A9R0IN23"/>
<dbReference type="GeneID" id="110791040"/>
<evidence type="ECO:0000313" key="19">
    <source>
        <dbReference type="RefSeq" id="XP_021851495.1"/>
    </source>
</evidence>
<dbReference type="FunFam" id="3.40.190.10:FF:000054">
    <property type="entry name" value="Glutamate receptor"/>
    <property type="match status" value="1"/>
</dbReference>
<evidence type="ECO:0000256" key="11">
    <source>
        <dbReference type="ARBA" id="ARBA00023286"/>
    </source>
</evidence>
<gene>
    <name evidence="19" type="primary">LOC110791040</name>
</gene>
<keyword evidence="6 15" id="KW-1133">Transmembrane helix</keyword>
<dbReference type="Gene3D" id="1.10.287.70">
    <property type="match status" value="1"/>
</dbReference>
<keyword evidence="10" id="KW-0325">Glycoprotein</keyword>
<dbReference type="FunFam" id="3.40.50.2300:FF:000081">
    <property type="entry name" value="Glutamate receptor"/>
    <property type="match status" value="1"/>
</dbReference>
<keyword evidence="9 13" id="KW-0675">Receptor</keyword>
<proteinExistence type="inferred from homology"/>